<dbReference type="SMART" id="SM00091">
    <property type="entry name" value="PAS"/>
    <property type="match status" value="1"/>
</dbReference>
<dbReference type="PANTHER" id="PTHR43711:SF1">
    <property type="entry name" value="HISTIDINE KINASE 1"/>
    <property type="match status" value="1"/>
</dbReference>
<name>A0A382BYJ0_9ZZZZ</name>
<evidence type="ECO:0000256" key="6">
    <source>
        <dbReference type="ARBA" id="ARBA00023012"/>
    </source>
</evidence>
<dbReference type="Gene3D" id="3.30.450.20">
    <property type="entry name" value="PAS domain"/>
    <property type="match status" value="1"/>
</dbReference>
<evidence type="ECO:0000256" key="5">
    <source>
        <dbReference type="ARBA" id="ARBA00022777"/>
    </source>
</evidence>
<dbReference type="EC" id="2.7.13.3" evidence="2"/>
<evidence type="ECO:0000256" key="7">
    <source>
        <dbReference type="SAM" id="Phobius"/>
    </source>
</evidence>
<dbReference type="NCBIfam" id="TIGR00229">
    <property type="entry name" value="sensory_box"/>
    <property type="match status" value="1"/>
</dbReference>
<feature type="transmembrane region" description="Helical" evidence="7">
    <location>
        <begin position="12"/>
        <end position="33"/>
    </location>
</feature>
<dbReference type="InterPro" id="IPR050736">
    <property type="entry name" value="Sensor_HK_Regulatory"/>
</dbReference>
<keyword evidence="4" id="KW-0808">Transferase</keyword>
<dbReference type="Gene3D" id="1.10.287.130">
    <property type="match status" value="1"/>
</dbReference>
<keyword evidence="5" id="KW-0418">Kinase</keyword>
<dbReference type="CDD" id="cd00075">
    <property type="entry name" value="HATPase"/>
    <property type="match status" value="1"/>
</dbReference>
<dbReference type="Gene3D" id="3.30.565.10">
    <property type="entry name" value="Histidine kinase-like ATPase, C-terminal domain"/>
    <property type="match status" value="1"/>
</dbReference>
<dbReference type="Pfam" id="PF13426">
    <property type="entry name" value="PAS_9"/>
    <property type="match status" value="1"/>
</dbReference>
<dbReference type="PROSITE" id="PS50113">
    <property type="entry name" value="PAC"/>
    <property type="match status" value="1"/>
</dbReference>
<evidence type="ECO:0000313" key="11">
    <source>
        <dbReference type="EMBL" id="SVB18684.1"/>
    </source>
</evidence>
<dbReference type="InterPro" id="IPR005467">
    <property type="entry name" value="His_kinase_dom"/>
</dbReference>
<dbReference type="PANTHER" id="PTHR43711">
    <property type="entry name" value="TWO-COMPONENT HISTIDINE KINASE"/>
    <property type="match status" value="1"/>
</dbReference>
<dbReference type="Pfam" id="PF00512">
    <property type="entry name" value="HisKA"/>
    <property type="match status" value="1"/>
</dbReference>
<feature type="domain" description="Histidine kinase" evidence="8">
    <location>
        <begin position="368"/>
        <end position="583"/>
    </location>
</feature>
<keyword evidence="7" id="KW-0812">Transmembrane</keyword>
<dbReference type="InterPro" id="IPR003594">
    <property type="entry name" value="HATPase_dom"/>
</dbReference>
<reference evidence="11" key="1">
    <citation type="submission" date="2018-05" db="EMBL/GenBank/DDBJ databases">
        <authorList>
            <person name="Lanie J.A."/>
            <person name="Ng W.-L."/>
            <person name="Kazmierczak K.M."/>
            <person name="Andrzejewski T.M."/>
            <person name="Davidsen T.M."/>
            <person name="Wayne K.J."/>
            <person name="Tettelin H."/>
            <person name="Glass J.I."/>
            <person name="Rusch D."/>
            <person name="Podicherti R."/>
            <person name="Tsui H.-C.T."/>
            <person name="Winkler M.E."/>
        </authorList>
    </citation>
    <scope>NUCLEOTIDE SEQUENCE</scope>
</reference>
<dbReference type="SUPFAM" id="SSF47384">
    <property type="entry name" value="Homodimeric domain of signal transducing histidine kinase"/>
    <property type="match status" value="1"/>
</dbReference>
<dbReference type="InterPro" id="IPR003661">
    <property type="entry name" value="HisK_dim/P_dom"/>
</dbReference>
<evidence type="ECO:0000256" key="3">
    <source>
        <dbReference type="ARBA" id="ARBA00022553"/>
    </source>
</evidence>
<evidence type="ECO:0000256" key="1">
    <source>
        <dbReference type="ARBA" id="ARBA00000085"/>
    </source>
</evidence>
<evidence type="ECO:0000259" key="9">
    <source>
        <dbReference type="PROSITE" id="PS50112"/>
    </source>
</evidence>
<organism evidence="11">
    <name type="scientific">marine metagenome</name>
    <dbReference type="NCBI Taxonomy" id="408172"/>
    <lineage>
        <taxon>unclassified sequences</taxon>
        <taxon>metagenomes</taxon>
        <taxon>ecological metagenomes</taxon>
    </lineage>
</organism>
<dbReference type="InterPro" id="IPR000014">
    <property type="entry name" value="PAS"/>
</dbReference>
<dbReference type="Pfam" id="PF02518">
    <property type="entry name" value="HATPase_c"/>
    <property type="match status" value="1"/>
</dbReference>
<keyword evidence="3" id="KW-0597">Phosphoprotein</keyword>
<dbReference type="InterPro" id="IPR035965">
    <property type="entry name" value="PAS-like_dom_sf"/>
</dbReference>
<keyword evidence="7" id="KW-1133">Transmembrane helix</keyword>
<keyword evidence="7" id="KW-0472">Membrane</keyword>
<feature type="transmembrane region" description="Helical" evidence="7">
    <location>
        <begin position="186"/>
        <end position="210"/>
    </location>
</feature>
<dbReference type="InterPro" id="IPR004358">
    <property type="entry name" value="Sig_transdc_His_kin-like_C"/>
</dbReference>
<dbReference type="SMART" id="SM00387">
    <property type="entry name" value="HATPase_c"/>
    <property type="match status" value="1"/>
</dbReference>
<dbReference type="CDD" id="cd00130">
    <property type="entry name" value="PAS"/>
    <property type="match status" value="1"/>
</dbReference>
<dbReference type="SUPFAM" id="SSF55874">
    <property type="entry name" value="ATPase domain of HSP90 chaperone/DNA topoisomerase II/histidine kinase"/>
    <property type="match status" value="1"/>
</dbReference>
<dbReference type="PROSITE" id="PS50109">
    <property type="entry name" value="HIS_KIN"/>
    <property type="match status" value="1"/>
</dbReference>
<evidence type="ECO:0000259" key="10">
    <source>
        <dbReference type="PROSITE" id="PS50113"/>
    </source>
</evidence>
<dbReference type="EMBL" id="UINC01031907">
    <property type="protein sequence ID" value="SVB18684.1"/>
    <property type="molecule type" value="Genomic_DNA"/>
</dbReference>
<evidence type="ECO:0000256" key="4">
    <source>
        <dbReference type="ARBA" id="ARBA00022679"/>
    </source>
</evidence>
<feature type="domain" description="PAS" evidence="9">
    <location>
        <begin position="227"/>
        <end position="279"/>
    </location>
</feature>
<comment type="catalytic activity">
    <reaction evidence="1">
        <text>ATP + protein L-histidine = ADP + protein N-phospho-L-histidine.</text>
        <dbReference type="EC" id="2.7.13.3"/>
    </reaction>
</comment>
<proteinExistence type="predicted"/>
<dbReference type="AlphaFoldDB" id="A0A382BYJ0"/>
<dbReference type="SUPFAM" id="SSF55785">
    <property type="entry name" value="PYP-like sensor domain (PAS domain)"/>
    <property type="match status" value="1"/>
</dbReference>
<evidence type="ECO:0000256" key="2">
    <source>
        <dbReference type="ARBA" id="ARBA00012438"/>
    </source>
</evidence>
<accession>A0A382BYJ0</accession>
<dbReference type="GO" id="GO:0000155">
    <property type="term" value="F:phosphorelay sensor kinase activity"/>
    <property type="evidence" value="ECO:0007669"/>
    <property type="project" value="InterPro"/>
</dbReference>
<dbReference type="InterPro" id="IPR036097">
    <property type="entry name" value="HisK_dim/P_sf"/>
</dbReference>
<evidence type="ECO:0000259" key="8">
    <source>
        <dbReference type="PROSITE" id="PS50109"/>
    </source>
</evidence>
<dbReference type="SMART" id="SM00388">
    <property type="entry name" value="HisKA"/>
    <property type="match status" value="1"/>
</dbReference>
<dbReference type="FunFam" id="3.30.565.10:FF:000006">
    <property type="entry name" value="Sensor histidine kinase WalK"/>
    <property type="match status" value="1"/>
</dbReference>
<dbReference type="PROSITE" id="PS50112">
    <property type="entry name" value="PAS"/>
    <property type="match status" value="1"/>
</dbReference>
<protein>
    <recommendedName>
        <fullName evidence="2">histidine kinase</fullName>
        <ecNumber evidence="2">2.7.13.3</ecNumber>
    </recommendedName>
</protein>
<feature type="domain" description="PAC" evidence="10">
    <location>
        <begin position="306"/>
        <end position="357"/>
    </location>
</feature>
<dbReference type="PRINTS" id="PR00344">
    <property type="entry name" value="BCTRLSENSOR"/>
</dbReference>
<dbReference type="CDD" id="cd00082">
    <property type="entry name" value="HisKA"/>
    <property type="match status" value="1"/>
</dbReference>
<dbReference type="InterPro" id="IPR000700">
    <property type="entry name" value="PAS-assoc_C"/>
</dbReference>
<gene>
    <name evidence="11" type="ORF">METZ01_LOCUS171538</name>
</gene>
<keyword evidence="6" id="KW-0902">Two-component regulatory system</keyword>
<sequence length="583" mass="64738">MSTINRTSGSRWIIALVVSFTSLLFLALVPVLLERQEAQIQREIADFSAARPMFPEIALVHSRQMMRIEQYVSSGDSDFIVLYQSDLRREQELLNDLRRIITGMSTIYRSELALVELKVNNWKVLHSPLMDGGPLMTTRESFVEKMEDDRARYTELQEAARNFEDLLIRDAAVSSSKLDSQRRWKFWFTVGLILLSISGAVAMGIVGISLQDLARNERKRRQETVAARREVRAVLRGTGDGLIGLGMDGTCSFLNEAGSRLLGYSKHELKGKSVHKMIHHTRWDGSAYPEDQCPVQLSLESGDTVKILDDFLWRKDGTAFPVQLSVSPMMDGLKVLGAVLTFTDMTEIREAEEALKGAIAARDEVLAVVSHDLRNPVGTIAAAAELVADVPLSPERRDEHLSTIRRAADRVNRLIQDLLDVAKIEAGKISLEFSTEELGELTREAVTQAQWLAEQEEISLSFRGEGRGPFNVSVDRNKILQVMSNLIENALKFTGKGGVVTVSVERKGDSISVSVTDNGVGIEPQVVDNLFDRFWQGHRKDGKGSGLGLTIVKGILEVHGTTVDVDTEVGKGSSFEFRLSEVV</sequence>
<dbReference type="InterPro" id="IPR036890">
    <property type="entry name" value="HATPase_C_sf"/>
</dbReference>